<dbReference type="KEGG" id="far:ABE41_006880"/>
<dbReference type="Proteomes" id="UP000077412">
    <property type="component" value="Chromosome"/>
</dbReference>
<protein>
    <recommendedName>
        <fullName evidence="3">Hydrogenase expression protein HypB</fullName>
    </recommendedName>
</protein>
<proteinExistence type="predicted"/>
<gene>
    <name evidence="1" type="ORF">ABE41_006880</name>
</gene>
<dbReference type="SUPFAM" id="SSF56112">
    <property type="entry name" value="Protein kinase-like (PK-like)"/>
    <property type="match status" value="1"/>
</dbReference>
<keyword evidence="2" id="KW-1185">Reference proteome</keyword>
<dbReference type="Gene3D" id="3.90.1200.10">
    <property type="match status" value="1"/>
</dbReference>
<sequence length="302" mass="34992">MRLPDKFVRTMKSIHKENANEWLRNFDKMVADYEERWELKVQDPFDLSYNFVAPAIRNNGEEVVLKVVLSRKEFLTELETIKRMKGKGMVKLLEYDTEIGVMILERLSPGVMLAEIESDEEAARIASQIMKSLWIAAPVGTNIQTVTDREYSLKRIIQNNPDGFEQISKETLQEALLIFEQLNSEISNPYLLHGDLHHYNILKDGDSWVAIDPKGLIGDREYDVIQYLLNKLPETNVKDTIEKRIDIFVKELNLDKKRLLLRGFSHAVLSTCWTIEDGNYNEAFLSTIDVFNELLSKENISH</sequence>
<dbReference type="AlphaFoldDB" id="A0A1B1Z2S8"/>
<name>A0A1B1Z2S8_9BACL</name>
<dbReference type="EMBL" id="CP016761">
    <property type="protein sequence ID" value="ANX11728.1"/>
    <property type="molecule type" value="Genomic_DNA"/>
</dbReference>
<organism evidence="1 2">
    <name type="scientific">Fictibacillus arsenicus</name>
    <dbReference type="NCBI Taxonomy" id="255247"/>
    <lineage>
        <taxon>Bacteria</taxon>
        <taxon>Bacillati</taxon>
        <taxon>Bacillota</taxon>
        <taxon>Bacilli</taxon>
        <taxon>Bacillales</taxon>
        <taxon>Fictibacillaceae</taxon>
        <taxon>Fictibacillus</taxon>
    </lineage>
</organism>
<dbReference type="RefSeq" id="WP_066287972.1">
    <property type="nucleotide sequence ID" value="NZ_CP016761.1"/>
</dbReference>
<dbReference type="GO" id="GO:0016773">
    <property type="term" value="F:phosphotransferase activity, alcohol group as acceptor"/>
    <property type="evidence" value="ECO:0007669"/>
    <property type="project" value="InterPro"/>
</dbReference>
<evidence type="ECO:0000313" key="2">
    <source>
        <dbReference type="Proteomes" id="UP000077412"/>
    </source>
</evidence>
<dbReference type="Pfam" id="PF04655">
    <property type="entry name" value="APH_6_hur"/>
    <property type="match status" value="1"/>
</dbReference>
<dbReference type="STRING" id="255247.ABE41_006880"/>
<dbReference type="InterPro" id="IPR006748">
    <property type="entry name" value="NH2Glyco/OHUrea_AB-resist_kin"/>
</dbReference>
<reference evidence="1 2" key="1">
    <citation type="submission" date="2016-08" db="EMBL/GenBank/DDBJ databases">
        <title>Complete genome sequence of Fictibacillus arsenicus G25-54, a strain with toxicity to nematodes and a potential arsenic-resistance activity.</title>
        <authorList>
            <person name="Zheng Z."/>
        </authorList>
    </citation>
    <scope>NUCLEOTIDE SEQUENCE [LARGE SCALE GENOMIC DNA]</scope>
    <source>
        <strain evidence="1 2">G25-54</strain>
    </source>
</reference>
<evidence type="ECO:0008006" key="3">
    <source>
        <dbReference type="Google" id="ProtNLM"/>
    </source>
</evidence>
<dbReference type="GO" id="GO:0019748">
    <property type="term" value="P:secondary metabolic process"/>
    <property type="evidence" value="ECO:0007669"/>
    <property type="project" value="InterPro"/>
</dbReference>
<evidence type="ECO:0000313" key="1">
    <source>
        <dbReference type="EMBL" id="ANX11728.1"/>
    </source>
</evidence>
<dbReference type="InterPro" id="IPR011009">
    <property type="entry name" value="Kinase-like_dom_sf"/>
</dbReference>
<accession>A0A1B1Z2S8</accession>